<sequence length="65" mass="7379">MSSICAEYMEVSDFETGEITRYEIVDDPAEHDVRAHRLFRLAPVVIAGQMQQELARKARQAEGGR</sequence>
<gene>
    <name evidence="1" type="ORF">GZH52_03235</name>
</gene>
<organism evidence="1 2">
    <name type="scientific">Crenobacter caeni</name>
    <dbReference type="NCBI Taxonomy" id="2705474"/>
    <lineage>
        <taxon>Bacteria</taxon>
        <taxon>Pseudomonadati</taxon>
        <taxon>Pseudomonadota</taxon>
        <taxon>Betaproteobacteria</taxon>
        <taxon>Neisseriales</taxon>
        <taxon>Neisseriaceae</taxon>
        <taxon>Crenobacter</taxon>
    </lineage>
</organism>
<reference evidence="1 2" key="1">
    <citation type="submission" date="2020-02" db="EMBL/GenBank/DDBJ databases">
        <authorList>
            <person name="Yang Z."/>
        </authorList>
    </citation>
    <scope>NUCLEOTIDE SEQUENCE [LARGE SCALE GENOMIC DNA]</scope>
    <source>
        <strain evidence="1 2">HX-7-9</strain>
    </source>
</reference>
<keyword evidence="2" id="KW-1185">Reference proteome</keyword>
<dbReference type="AlphaFoldDB" id="A0A6B2KP05"/>
<dbReference type="Proteomes" id="UP000482578">
    <property type="component" value="Unassembled WGS sequence"/>
</dbReference>
<accession>A0A6B2KP05</accession>
<evidence type="ECO:0000313" key="1">
    <source>
        <dbReference type="EMBL" id="NDV11811.1"/>
    </source>
</evidence>
<proteinExistence type="predicted"/>
<name>A0A6B2KP05_9NEIS</name>
<dbReference type="EMBL" id="JAAGAA010000002">
    <property type="protein sequence ID" value="NDV11811.1"/>
    <property type="molecule type" value="Genomic_DNA"/>
</dbReference>
<comment type="caution">
    <text evidence="1">The sequence shown here is derived from an EMBL/GenBank/DDBJ whole genome shotgun (WGS) entry which is preliminary data.</text>
</comment>
<evidence type="ECO:0000313" key="2">
    <source>
        <dbReference type="Proteomes" id="UP000482578"/>
    </source>
</evidence>
<protein>
    <submittedName>
        <fullName evidence="1">Uncharacterized protein</fullName>
    </submittedName>
</protein>